<organism evidence="2 3">
    <name type="scientific">Polyplax serrata</name>
    <name type="common">Common mouse louse</name>
    <dbReference type="NCBI Taxonomy" id="468196"/>
    <lineage>
        <taxon>Eukaryota</taxon>
        <taxon>Metazoa</taxon>
        <taxon>Ecdysozoa</taxon>
        <taxon>Arthropoda</taxon>
        <taxon>Hexapoda</taxon>
        <taxon>Insecta</taxon>
        <taxon>Pterygota</taxon>
        <taxon>Neoptera</taxon>
        <taxon>Paraneoptera</taxon>
        <taxon>Psocodea</taxon>
        <taxon>Troctomorpha</taxon>
        <taxon>Phthiraptera</taxon>
        <taxon>Anoplura</taxon>
        <taxon>Polyplacidae</taxon>
        <taxon>Polyplax</taxon>
    </lineage>
</organism>
<evidence type="ECO:0000313" key="2">
    <source>
        <dbReference type="EMBL" id="KAK6624249.1"/>
    </source>
</evidence>
<dbReference type="PANTHER" id="PTHR21255">
    <property type="entry name" value="T-COMPLEX-ASSOCIATED-TESTIS-EXPRESSED 1/ DYNEIN LIGHT CHAIN"/>
    <property type="match status" value="1"/>
</dbReference>
<dbReference type="Pfam" id="PF03645">
    <property type="entry name" value="Tctex-1"/>
    <property type="match status" value="1"/>
</dbReference>
<proteinExistence type="inferred from homology"/>
<comment type="caution">
    <text evidence="2">The sequence shown here is derived from an EMBL/GenBank/DDBJ whole genome shotgun (WGS) entry which is preliminary data.</text>
</comment>
<reference evidence="2 3" key="1">
    <citation type="submission" date="2023-09" db="EMBL/GenBank/DDBJ databases">
        <title>Genomes of two closely related lineages of the louse Polyplax serrata with different host specificities.</title>
        <authorList>
            <person name="Martinu J."/>
            <person name="Tarabai H."/>
            <person name="Stefka J."/>
            <person name="Hypsa V."/>
        </authorList>
    </citation>
    <scope>NUCLEOTIDE SEQUENCE [LARGE SCALE GENOMIC DNA]</scope>
    <source>
        <strain evidence="2">98ZLc_SE</strain>
    </source>
</reference>
<dbReference type="PANTHER" id="PTHR21255:SF4">
    <property type="entry name" value="DYNEIN LIGHT CHAIN TCTEX-TYPE"/>
    <property type="match status" value="1"/>
</dbReference>
<gene>
    <name evidence="2" type="ORF">RUM44_011108</name>
</gene>
<dbReference type="Gene3D" id="3.30.1140.40">
    <property type="entry name" value="Tctex-1"/>
    <property type="match status" value="1"/>
</dbReference>
<comment type="similarity">
    <text evidence="1">Belongs to the dynein light chain Tctex-type family.</text>
</comment>
<evidence type="ECO:0000256" key="1">
    <source>
        <dbReference type="ARBA" id="ARBA00005361"/>
    </source>
</evidence>
<dbReference type="EMBL" id="JAWJWF010000046">
    <property type="protein sequence ID" value="KAK6624249.1"/>
    <property type="molecule type" value="Genomic_DNA"/>
</dbReference>
<protein>
    <recommendedName>
        <fullName evidence="4">Dynein light chain Tctex-type 1</fullName>
    </recommendedName>
</protein>
<evidence type="ECO:0008006" key="4">
    <source>
        <dbReference type="Google" id="ProtNLM"/>
    </source>
</evidence>
<dbReference type="CDD" id="cd21455">
    <property type="entry name" value="DLC-like_DYNLT1_DYNLT3"/>
    <property type="match status" value="1"/>
</dbReference>
<dbReference type="Proteomes" id="UP001359485">
    <property type="component" value="Unassembled WGS sequence"/>
</dbReference>
<evidence type="ECO:0000313" key="3">
    <source>
        <dbReference type="Proteomes" id="UP001359485"/>
    </source>
</evidence>
<keyword evidence="3" id="KW-1185">Reference proteome</keyword>
<sequence length="117" mass="13126">MSQNPDAGGKDEEADFVPEEVTDLALTIIEKILGENSYSEGRVQHWTTSIIERLLTELAKLKRPFKYIVNCSLQQRTGAGLHLATASYWDPVTDGACTVKWDNDYIHCCVHVFGLQI</sequence>
<accession>A0ABR1AP42</accession>
<name>A0ABR1AP42_POLSC</name>
<dbReference type="InterPro" id="IPR038586">
    <property type="entry name" value="Tctex-1-like_sf"/>
</dbReference>
<dbReference type="InterPro" id="IPR005334">
    <property type="entry name" value="Tctex-1-like"/>
</dbReference>